<evidence type="ECO:0000256" key="2">
    <source>
        <dbReference type="ARBA" id="ARBA00023015"/>
    </source>
</evidence>
<dbReference type="RefSeq" id="WP_207417825.1">
    <property type="nucleotide sequence ID" value="NZ_CP061177.1"/>
</dbReference>
<dbReference type="Gene3D" id="3.40.190.290">
    <property type="match status" value="1"/>
</dbReference>
<dbReference type="InterPro" id="IPR036390">
    <property type="entry name" value="WH_DNA-bd_sf"/>
</dbReference>
<accession>A0ABS3KRB8</accession>
<evidence type="ECO:0000313" key="6">
    <source>
        <dbReference type="EMBL" id="MBO1080011.1"/>
    </source>
</evidence>
<dbReference type="PROSITE" id="PS50931">
    <property type="entry name" value="HTH_LYSR"/>
    <property type="match status" value="1"/>
</dbReference>
<evidence type="ECO:0000256" key="1">
    <source>
        <dbReference type="ARBA" id="ARBA00009437"/>
    </source>
</evidence>
<dbReference type="InterPro" id="IPR036388">
    <property type="entry name" value="WH-like_DNA-bd_sf"/>
</dbReference>
<dbReference type="SUPFAM" id="SSF46785">
    <property type="entry name" value="Winged helix' DNA-binding domain"/>
    <property type="match status" value="1"/>
</dbReference>
<keyword evidence="2" id="KW-0805">Transcription regulation</keyword>
<dbReference type="InterPro" id="IPR005119">
    <property type="entry name" value="LysR_subst-bd"/>
</dbReference>
<keyword evidence="4" id="KW-0804">Transcription</keyword>
<reference evidence="6 7" key="1">
    <citation type="submission" date="2020-09" db="EMBL/GenBank/DDBJ databases">
        <title>Roseomonas.</title>
        <authorList>
            <person name="Zhu W."/>
        </authorList>
    </citation>
    <scope>NUCLEOTIDE SEQUENCE [LARGE SCALE GENOMIC DNA]</scope>
    <source>
        <strain evidence="6 7">573</strain>
    </source>
</reference>
<sequence length="298" mass="31829">MLTLRQIEVFRAVLRAGTLVGAARELGIAQPTVTRIVARVEDIMGLPLFDRSAGRLHPTSEARRMLGEIDRAYEALRAAVGRAADAARLGKRHFHVGASPSIGRTLVPGALAALAKRHPDLSLQLDVLSVSQVAAFLTEGPGEVAVTLFPMARAGLRSARVGSGAPVALVPRDWPLASQAIVHPEDLRNLPLAVFEDWSVHGQVLNAFLAQADVTPGRAHHVRFAESAAALAEVGLAVAVIDPFSAMSVRRDRLAILPIAGDRVFDVYVHRVVDRVQGVFLKTFETLISQGIASLSPA</sequence>
<evidence type="ECO:0000256" key="3">
    <source>
        <dbReference type="ARBA" id="ARBA00023125"/>
    </source>
</evidence>
<evidence type="ECO:0000313" key="7">
    <source>
        <dbReference type="Proteomes" id="UP001518989"/>
    </source>
</evidence>
<organism evidence="6 7">
    <name type="scientific">Roseomonas haemaphysalidis</name>
    <dbReference type="NCBI Taxonomy" id="2768162"/>
    <lineage>
        <taxon>Bacteria</taxon>
        <taxon>Pseudomonadati</taxon>
        <taxon>Pseudomonadota</taxon>
        <taxon>Alphaproteobacteria</taxon>
        <taxon>Acetobacterales</taxon>
        <taxon>Roseomonadaceae</taxon>
        <taxon>Roseomonas</taxon>
    </lineage>
</organism>
<dbReference type="EMBL" id="JACTNG010000007">
    <property type="protein sequence ID" value="MBO1080011.1"/>
    <property type="molecule type" value="Genomic_DNA"/>
</dbReference>
<dbReference type="Pfam" id="PF03466">
    <property type="entry name" value="LysR_substrate"/>
    <property type="match status" value="1"/>
</dbReference>
<dbReference type="Gene3D" id="1.10.10.10">
    <property type="entry name" value="Winged helix-like DNA-binding domain superfamily/Winged helix DNA-binding domain"/>
    <property type="match status" value="1"/>
</dbReference>
<evidence type="ECO:0000256" key="4">
    <source>
        <dbReference type="ARBA" id="ARBA00023163"/>
    </source>
</evidence>
<comment type="similarity">
    <text evidence="1">Belongs to the LysR transcriptional regulatory family.</text>
</comment>
<evidence type="ECO:0000259" key="5">
    <source>
        <dbReference type="PROSITE" id="PS50931"/>
    </source>
</evidence>
<dbReference type="SUPFAM" id="SSF53850">
    <property type="entry name" value="Periplasmic binding protein-like II"/>
    <property type="match status" value="1"/>
</dbReference>
<keyword evidence="7" id="KW-1185">Reference proteome</keyword>
<dbReference type="InterPro" id="IPR000847">
    <property type="entry name" value="LysR_HTH_N"/>
</dbReference>
<dbReference type="Proteomes" id="UP001518989">
    <property type="component" value="Unassembled WGS sequence"/>
</dbReference>
<feature type="domain" description="HTH lysR-type" evidence="5">
    <location>
        <begin position="2"/>
        <end position="59"/>
    </location>
</feature>
<keyword evidence="3" id="KW-0238">DNA-binding</keyword>
<dbReference type="Pfam" id="PF00126">
    <property type="entry name" value="HTH_1"/>
    <property type="match status" value="1"/>
</dbReference>
<proteinExistence type="inferred from homology"/>
<comment type="caution">
    <text evidence="6">The sequence shown here is derived from an EMBL/GenBank/DDBJ whole genome shotgun (WGS) entry which is preliminary data.</text>
</comment>
<dbReference type="PANTHER" id="PTHR30427">
    <property type="entry name" value="TRANSCRIPTIONAL ACTIVATOR PROTEIN LYSR"/>
    <property type="match status" value="1"/>
</dbReference>
<dbReference type="PANTHER" id="PTHR30427:SF1">
    <property type="entry name" value="TRANSCRIPTIONAL ACTIVATOR PROTEIN LYSR"/>
    <property type="match status" value="1"/>
</dbReference>
<gene>
    <name evidence="6" type="ORF">IAI61_13305</name>
</gene>
<protein>
    <submittedName>
        <fullName evidence="6">LysR family transcriptional regulator</fullName>
    </submittedName>
</protein>
<dbReference type="PRINTS" id="PR00039">
    <property type="entry name" value="HTHLYSR"/>
</dbReference>
<name>A0ABS3KRB8_9PROT</name>